<keyword evidence="7" id="KW-1185">Reference proteome</keyword>
<dbReference type="GO" id="GO:0005524">
    <property type="term" value="F:ATP binding"/>
    <property type="evidence" value="ECO:0007669"/>
    <property type="project" value="UniProtKB-KW"/>
</dbReference>
<dbReference type="EMBL" id="LHXQ01000025">
    <property type="protein sequence ID" value="KXA94860.1"/>
    <property type="molecule type" value="Genomic_DNA"/>
</dbReference>
<dbReference type="InterPro" id="IPR003439">
    <property type="entry name" value="ABC_transporter-like_ATP-bd"/>
</dbReference>
<dbReference type="AlphaFoldDB" id="A0A133UL59"/>
<comment type="caution">
    <text evidence="6">The sequence shown here is derived from an EMBL/GenBank/DDBJ whole genome shotgun (WGS) entry which is preliminary data.</text>
</comment>
<dbReference type="PANTHER" id="PTHR42711">
    <property type="entry name" value="ABC TRANSPORTER ATP-BINDING PROTEIN"/>
    <property type="match status" value="1"/>
</dbReference>
<sequence length="99" mass="10759">MNELLYNLSEGGQMNRSLAVKTRDLSKHYDGLKAVDNLNLEIQEGISYGLVGPNEAGKTTTIKMLTGSIEPTSGTTADGCLPIAPFHFRGLRSFRLSTE</sequence>
<dbReference type="GO" id="GO:0016887">
    <property type="term" value="F:ATP hydrolysis activity"/>
    <property type="evidence" value="ECO:0007669"/>
    <property type="project" value="InterPro"/>
</dbReference>
<dbReference type="InterPro" id="IPR027417">
    <property type="entry name" value="P-loop_NTPase"/>
</dbReference>
<keyword evidence="4" id="KW-0067">ATP-binding</keyword>
<keyword evidence="3" id="KW-0547">Nucleotide-binding</keyword>
<reference evidence="6 7" key="1">
    <citation type="journal article" date="2016" name="Sci. Rep.">
        <title>Metabolic traits of an uncultured archaeal lineage -MSBL1- from brine pools of the Red Sea.</title>
        <authorList>
            <person name="Mwirichia R."/>
            <person name="Alam I."/>
            <person name="Rashid M."/>
            <person name="Vinu M."/>
            <person name="Ba-Alawi W."/>
            <person name="Anthony Kamau A."/>
            <person name="Kamanda Ngugi D."/>
            <person name="Goker M."/>
            <person name="Klenk H.P."/>
            <person name="Bajic V."/>
            <person name="Stingl U."/>
        </authorList>
    </citation>
    <scope>NUCLEOTIDE SEQUENCE [LARGE SCALE GENOMIC DNA]</scope>
    <source>
        <strain evidence="6">SCGC-AAA259I07</strain>
    </source>
</reference>
<comment type="similarity">
    <text evidence="1">Belongs to the ABC transporter superfamily.</text>
</comment>
<evidence type="ECO:0000313" key="7">
    <source>
        <dbReference type="Proteomes" id="UP000070155"/>
    </source>
</evidence>
<gene>
    <name evidence="6" type="ORF">AKJ36_02070</name>
</gene>
<evidence type="ECO:0000256" key="3">
    <source>
        <dbReference type="ARBA" id="ARBA00022741"/>
    </source>
</evidence>
<dbReference type="SUPFAM" id="SSF52540">
    <property type="entry name" value="P-loop containing nucleoside triphosphate hydrolases"/>
    <property type="match status" value="1"/>
</dbReference>
<evidence type="ECO:0000256" key="2">
    <source>
        <dbReference type="ARBA" id="ARBA00022448"/>
    </source>
</evidence>
<proteinExistence type="inferred from homology"/>
<keyword evidence="2" id="KW-0813">Transport</keyword>
<dbReference type="Pfam" id="PF00005">
    <property type="entry name" value="ABC_tran"/>
    <property type="match status" value="1"/>
</dbReference>
<dbReference type="Gene3D" id="3.40.50.300">
    <property type="entry name" value="P-loop containing nucleotide triphosphate hydrolases"/>
    <property type="match status" value="1"/>
</dbReference>
<evidence type="ECO:0000256" key="4">
    <source>
        <dbReference type="ARBA" id="ARBA00022840"/>
    </source>
</evidence>
<evidence type="ECO:0000259" key="5">
    <source>
        <dbReference type="Pfam" id="PF00005"/>
    </source>
</evidence>
<protein>
    <recommendedName>
        <fullName evidence="5">ABC transporter domain-containing protein</fullName>
    </recommendedName>
</protein>
<accession>A0A133UL59</accession>
<organism evidence="6 7">
    <name type="scientific">candidate division MSBL1 archaeon SCGC-AAA259I07</name>
    <dbReference type="NCBI Taxonomy" id="1698266"/>
    <lineage>
        <taxon>Archaea</taxon>
        <taxon>Methanobacteriati</taxon>
        <taxon>Methanobacteriota</taxon>
        <taxon>candidate division MSBL1</taxon>
    </lineage>
</organism>
<dbReference type="PANTHER" id="PTHR42711:SF5">
    <property type="entry name" value="ABC TRANSPORTER ATP-BINDING PROTEIN NATA"/>
    <property type="match status" value="1"/>
</dbReference>
<dbReference type="InterPro" id="IPR050763">
    <property type="entry name" value="ABC_transporter_ATP-binding"/>
</dbReference>
<evidence type="ECO:0000313" key="6">
    <source>
        <dbReference type="EMBL" id="KXA94860.1"/>
    </source>
</evidence>
<dbReference type="Proteomes" id="UP000070155">
    <property type="component" value="Unassembled WGS sequence"/>
</dbReference>
<feature type="domain" description="ABC transporter" evidence="5">
    <location>
        <begin position="36"/>
        <end position="76"/>
    </location>
</feature>
<name>A0A133UL59_9EURY</name>
<evidence type="ECO:0000256" key="1">
    <source>
        <dbReference type="ARBA" id="ARBA00005417"/>
    </source>
</evidence>